<dbReference type="SUPFAM" id="SSF47384">
    <property type="entry name" value="Homodimeric domain of signal transducing histidine kinase"/>
    <property type="match status" value="1"/>
</dbReference>
<evidence type="ECO:0000259" key="6">
    <source>
        <dbReference type="PROSITE" id="PS50109"/>
    </source>
</evidence>
<accession>A0A7V2AZK9</accession>
<feature type="domain" description="Histidine kinase" evidence="6">
    <location>
        <begin position="395"/>
        <end position="615"/>
    </location>
</feature>
<dbReference type="SUPFAM" id="SSF55785">
    <property type="entry name" value="PYP-like sensor domain (PAS domain)"/>
    <property type="match status" value="3"/>
</dbReference>
<dbReference type="InterPro" id="IPR005467">
    <property type="entry name" value="His_kinase_dom"/>
</dbReference>
<dbReference type="InterPro" id="IPR001610">
    <property type="entry name" value="PAC"/>
</dbReference>
<dbReference type="AlphaFoldDB" id="A0A7V2AZK9"/>
<dbReference type="InterPro" id="IPR000014">
    <property type="entry name" value="PAS"/>
</dbReference>
<dbReference type="EC" id="2.7.13.3" evidence="2"/>
<dbReference type="Pfam" id="PF08448">
    <property type="entry name" value="PAS_4"/>
    <property type="match status" value="1"/>
</dbReference>
<dbReference type="CDD" id="cd00082">
    <property type="entry name" value="HisKA"/>
    <property type="match status" value="1"/>
</dbReference>
<evidence type="ECO:0000256" key="1">
    <source>
        <dbReference type="ARBA" id="ARBA00000085"/>
    </source>
</evidence>
<evidence type="ECO:0000256" key="3">
    <source>
        <dbReference type="ARBA" id="ARBA00022553"/>
    </source>
</evidence>
<dbReference type="Pfam" id="PF02518">
    <property type="entry name" value="HATPase_c"/>
    <property type="match status" value="1"/>
</dbReference>
<feature type="domain" description="PAC" evidence="8">
    <location>
        <begin position="332"/>
        <end position="384"/>
    </location>
</feature>
<dbReference type="Pfam" id="PF00512">
    <property type="entry name" value="HisKA"/>
    <property type="match status" value="1"/>
</dbReference>
<keyword evidence="5" id="KW-0418">Kinase</keyword>
<dbReference type="InterPro" id="IPR003594">
    <property type="entry name" value="HATPase_dom"/>
</dbReference>
<name>A0A7V2AZK9_RHOMR</name>
<dbReference type="Gene3D" id="3.30.450.20">
    <property type="entry name" value="PAS domain"/>
    <property type="match status" value="3"/>
</dbReference>
<gene>
    <name evidence="9" type="ORF">ENO59_03485</name>
</gene>
<dbReference type="InterPro" id="IPR035965">
    <property type="entry name" value="PAS-like_dom_sf"/>
</dbReference>
<comment type="catalytic activity">
    <reaction evidence="1">
        <text>ATP + protein L-histidine = ADP + protein N-phospho-L-histidine.</text>
        <dbReference type="EC" id="2.7.13.3"/>
    </reaction>
</comment>
<dbReference type="SMART" id="SM00388">
    <property type="entry name" value="HisKA"/>
    <property type="match status" value="1"/>
</dbReference>
<dbReference type="SUPFAM" id="SSF55874">
    <property type="entry name" value="ATPase domain of HSP90 chaperone/DNA topoisomerase II/histidine kinase"/>
    <property type="match status" value="1"/>
</dbReference>
<dbReference type="EMBL" id="DSGB01000004">
    <property type="protein sequence ID" value="HER95565.1"/>
    <property type="molecule type" value="Genomic_DNA"/>
</dbReference>
<proteinExistence type="predicted"/>
<dbReference type="InterPro" id="IPR003661">
    <property type="entry name" value="HisK_dim/P_dom"/>
</dbReference>
<dbReference type="CDD" id="cd00130">
    <property type="entry name" value="PAS"/>
    <property type="match status" value="3"/>
</dbReference>
<dbReference type="PRINTS" id="PR00344">
    <property type="entry name" value="BCTRLSENSOR"/>
</dbReference>
<organism evidence="9">
    <name type="scientific">Rhodothermus marinus</name>
    <name type="common">Rhodothermus obamensis</name>
    <dbReference type="NCBI Taxonomy" id="29549"/>
    <lineage>
        <taxon>Bacteria</taxon>
        <taxon>Pseudomonadati</taxon>
        <taxon>Rhodothermota</taxon>
        <taxon>Rhodothermia</taxon>
        <taxon>Rhodothermales</taxon>
        <taxon>Rhodothermaceae</taxon>
        <taxon>Rhodothermus</taxon>
    </lineage>
</organism>
<dbReference type="Gene3D" id="1.10.287.130">
    <property type="match status" value="1"/>
</dbReference>
<evidence type="ECO:0000256" key="2">
    <source>
        <dbReference type="ARBA" id="ARBA00012438"/>
    </source>
</evidence>
<evidence type="ECO:0000259" key="7">
    <source>
        <dbReference type="PROSITE" id="PS50112"/>
    </source>
</evidence>
<dbReference type="Gene3D" id="3.30.565.10">
    <property type="entry name" value="Histidine kinase-like ATPase, C-terminal domain"/>
    <property type="match status" value="1"/>
</dbReference>
<dbReference type="NCBIfam" id="TIGR00229">
    <property type="entry name" value="sensory_box"/>
    <property type="match status" value="2"/>
</dbReference>
<dbReference type="InterPro" id="IPR013656">
    <property type="entry name" value="PAS_4"/>
</dbReference>
<evidence type="ECO:0000259" key="8">
    <source>
        <dbReference type="PROSITE" id="PS50113"/>
    </source>
</evidence>
<dbReference type="PROSITE" id="PS50113">
    <property type="entry name" value="PAC"/>
    <property type="match status" value="2"/>
</dbReference>
<dbReference type="PROSITE" id="PS50112">
    <property type="entry name" value="PAS"/>
    <property type="match status" value="1"/>
</dbReference>
<evidence type="ECO:0000256" key="4">
    <source>
        <dbReference type="ARBA" id="ARBA00022679"/>
    </source>
</evidence>
<dbReference type="Pfam" id="PF08447">
    <property type="entry name" value="PAS_3"/>
    <property type="match status" value="1"/>
</dbReference>
<dbReference type="InterPro" id="IPR036097">
    <property type="entry name" value="HisK_dim/P_sf"/>
</dbReference>
<comment type="caution">
    <text evidence="9">The sequence shown here is derived from an EMBL/GenBank/DDBJ whole genome shotgun (WGS) entry which is preliminary data.</text>
</comment>
<dbReference type="GO" id="GO:0000155">
    <property type="term" value="F:phosphorelay sensor kinase activity"/>
    <property type="evidence" value="ECO:0007669"/>
    <property type="project" value="InterPro"/>
</dbReference>
<evidence type="ECO:0000313" key="9">
    <source>
        <dbReference type="EMBL" id="HER95565.1"/>
    </source>
</evidence>
<dbReference type="InterPro" id="IPR036890">
    <property type="entry name" value="HATPase_C_sf"/>
</dbReference>
<feature type="domain" description="PAS" evidence="7">
    <location>
        <begin position="259"/>
        <end position="329"/>
    </location>
</feature>
<dbReference type="InterPro" id="IPR004358">
    <property type="entry name" value="Sig_transdc_His_kin-like_C"/>
</dbReference>
<dbReference type="FunFam" id="3.30.565.10:FF:000006">
    <property type="entry name" value="Sensor histidine kinase WalK"/>
    <property type="match status" value="1"/>
</dbReference>
<evidence type="ECO:0000256" key="5">
    <source>
        <dbReference type="ARBA" id="ARBA00022777"/>
    </source>
</evidence>
<dbReference type="InterPro" id="IPR013655">
    <property type="entry name" value="PAS_fold_3"/>
</dbReference>
<dbReference type="SMART" id="SM00387">
    <property type="entry name" value="HATPase_c"/>
    <property type="match status" value="1"/>
</dbReference>
<keyword evidence="4" id="KW-0808">Transferase</keyword>
<dbReference type="PANTHER" id="PTHR43304:SF1">
    <property type="entry name" value="PAC DOMAIN-CONTAINING PROTEIN"/>
    <property type="match status" value="1"/>
</dbReference>
<keyword evidence="3" id="KW-0597">Phosphoprotein</keyword>
<dbReference type="PROSITE" id="PS50109">
    <property type="entry name" value="HIS_KIN"/>
    <property type="match status" value="1"/>
</dbReference>
<protein>
    <recommendedName>
        <fullName evidence="2">histidine kinase</fullName>
        <ecNumber evidence="2">2.7.13.3</ecNumber>
    </recommendedName>
</protein>
<dbReference type="Pfam" id="PF13426">
    <property type="entry name" value="PAS_9"/>
    <property type="match status" value="1"/>
</dbReference>
<dbReference type="PANTHER" id="PTHR43304">
    <property type="entry name" value="PHYTOCHROME-LIKE PROTEIN CPH1"/>
    <property type="match status" value="1"/>
</dbReference>
<dbReference type="InterPro" id="IPR000700">
    <property type="entry name" value="PAS-assoc_C"/>
</dbReference>
<feature type="domain" description="PAC" evidence="8">
    <location>
        <begin position="78"/>
        <end position="131"/>
    </location>
</feature>
<sequence>MGEAERQAAWHQFVQHLPVAAALLDQGLRYVTVSPRWCQDFGLDAVQVAGKPYTVLFDDTEGYWQQAFQRVLQHRTTEGADEAVLRRQDGRTFWVRWCAQPCPLSHEAASGLILVLEDQTEAHQARKALASSQHLLSSLLSGLLEGVMALQPIYNLEGEVVDFVWLLANPRAHLLLGQTETLVGQRLRKVLPGHQTLGLFAAYAQVVRTGIPFQTTLYYDQDGIRAWFHLTATPLEDGVAVIFRDVTEALQAEQALRERERLFRLLAENMTDLVGLHDAEGRFVYVSPSAERITGYPPEAFIGQHLEAFWHPEDQTRWGTLLQQVPSGEQPVALLHRFRHQKGHYIWLETHLKAIRDEKGRIVQLQTSSRDVTDRVQAEQELAQRNRELQEFAYVASHDLQEPLRKVRAFAELLKEEYTPLLNEEGRYYLERMHDAATRMSRLIEDLLTLSRVTTQGRPFERVDLKAVLDQVLVDLEVSIAETGARVHCEGHWPVIEADPTQMRQLLQNLIGNALKFRHADRRPEIWLRARIEAAASGGSLCYLEVQDNGIGFDEKYLDRIFSPFQRLHSRDRYAGTGMGLAICRRIVERHHGQLTARSRPGEGATFLVILPLHQPPMASSRNLPE</sequence>
<dbReference type="SMART" id="SM00091">
    <property type="entry name" value="PAS"/>
    <property type="match status" value="2"/>
</dbReference>
<dbReference type="InterPro" id="IPR052162">
    <property type="entry name" value="Sensor_kinase/Photoreceptor"/>
</dbReference>
<reference evidence="9" key="1">
    <citation type="journal article" date="2020" name="mSystems">
        <title>Genome- and Community-Level Interaction Insights into Carbon Utilization and Element Cycling Functions of Hydrothermarchaeota in Hydrothermal Sediment.</title>
        <authorList>
            <person name="Zhou Z."/>
            <person name="Liu Y."/>
            <person name="Xu W."/>
            <person name="Pan J."/>
            <person name="Luo Z.H."/>
            <person name="Li M."/>
        </authorList>
    </citation>
    <scope>NUCLEOTIDE SEQUENCE [LARGE SCALE GENOMIC DNA]</scope>
    <source>
        <strain evidence="9">SpSt-143</strain>
    </source>
</reference>
<dbReference type="SMART" id="SM00086">
    <property type="entry name" value="PAC"/>
    <property type="match status" value="3"/>
</dbReference>